<dbReference type="PANTHER" id="PTHR44119">
    <property type="entry name" value="MAGNESIUM-CHELATASE SUBUNIT CHLH, CHLOROPLASTIC"/>
    <property type="match status" value="1"/>
</dbReference>
<accession>A0A7J2U5Y5</accession>
<organism evidence="2">
    <name type="scientific">Ignisphaera aggregans</name>
    <dbReference type="NCBI Taxonomy" id="334771"/>
    <lineage>
        <taxon>Archaea</taxon>
        <taxon>Thermoproteota</taxon>
        <taxon>Thermoprotei</taxon>
        <taxon>Desulfurococcales</taxon>
        <taxon>Desulfurococcaceae</taxon>
        <taxon>Ignisphaera</taxon>
    </lineage>
</organism>
<dbReference type="EMBL" id="DSEU01000070">
    <property type="protein sequence ID" value="HEM67979.1"/>
    <property type="molecule type" value="Genomic_DNA"/>
</dbReference>
<reference evidence="2" key="1">
    <citation type="journal article" date="2020" name="mSystems">
        <title>Genome- and Community-Level Interaction Insights into Carbon Utilization and Element Cycling Functions of Hydrothermarchaeota in Hydrothermal Sediment.</title>
        <authorList>
            <person name="Zhou Z."/>
            <person name="Liu Y."/>
            <person name="Xu W."/>
            <person name="Pan J."/>
            <person name="Luo Z.H."/>
            <person name="Li M."/>
        </authorList>
    </citation>
    <scope>NUCLEOTIDE SEQUENCE [LARGE SCALE GENOMIC DNA]</scope>
    <source>
        <strain evidence="2">SpSt-125</strain>
    </source>
</reference>
<proteinExistence type="predicted"/>
<feature type="domain" description="CobN/magnesium chelatase" evidence="1">
    <location>
        <begin position="31"/>
        <end position="457"/>
    </location>
</feature>
<comment type="caution">
    <text evidence="2">The sequence shown here is derived from an EMBL/GenBank/DDBJ whole genome shotgun (WGS) entry which is preliminary data.</text>
</comment>
<name>A0A7J2U5Y5_9CREN</name>
<dbReference type="Pfam" id="PF02514">
    <property type="entry name" value="CobN-Mg_chel"/>
    <property type="match status" value="1"/>
</dbReference>
<gene>
    <name evidence="2" type="ORF">ENO26_10540</name>
</gene>
<dbReference type="AlphaFoldDB" id="A0A7J2U5Y5"/>
<protein>
    <submittedName>
        <fullName evidence="2">Cobaltochelatase subunit CobN</fullName>
    </submittedName>
</protein>
<dbReference type="InterPro" id="IPR003672">
    <property type="entry name" value="CobN/Mg_chltase"/>
</dbReference>
<sequence>MDPDPRAKDVKLQQIAVIDEKLKLEVLESFKTALRIARLYRESGGKEAEALLEVGFEGMYVEPGASGALTRGKIEVLPTGRNLFAVNPTSIPTRAAWEIGVKTAKQLLERVKKELGRYPESVGQVLWSIDAYKADGEQLAEILYLIGARPVWDSAGRVVGVELIPLEELGRPRIDIVVRISGIVRDTLPNYIHLIDEAVERAVLVDEPEEMNYPKKHFLEYLKKLVVQGLGFEEARELAKARVWAEPPGAYGAGVNLQVFASAWKSDEDLAKTWIHWSSHAYTRKFFGKRAPNAMALQLGHVEAVLRHHISDEHDLTNCCCYFAFQGGFHVAVKTVTGRDPVNLWIDTRDVFRTEVRSTKDELLRIAYSKLLNPAWVEEMKRHGYRGAYEFMKKLQNLYGWHATTRFVPDEVWNQLAEKYVVEMKEWFKENNRFALEEIARRFLEMHRRGLWKAPRELIEQIESIYAEVEALLEGEVSGEAQMGEVWVYAPGDVSSWSERMEDVEKALNVVKKK</sequence>
<evidence type="ECO:0000313" key="2">
    <source>
        <dbReference type="EMBL" id="HEM67979.1"/>
    </source>
</evidence>
<dbReference type="PANTHER" id="PTHR44119:SF7">
    <property type="entry name" value="MAGNESIUM CHELATASE SUBUNIT"/>
    <property type="match status" value="1"/>
</dbReference>
<evidence type="ECO:0000259" key="1">
    <source>
        <dbReference type="Pfam" id="PF02514"/>
    </source>
</evidence>